<protein>
    <submittedName>
        <fullName evidence="2">Uncharacterized protein</fullName>
    </submittedName>
</protein>
<dbReference type="EMBL" id="LFYR01002156">
    <property type="protein sequence ID" value="KMZ56547.1"/>
    <property type="molecule type" value="Genomic_DNA"/>
</dbReference>
<reference evidence="3" key="1">
    <citation type="journal article" date="2016" name="Nature">
        <title>The genome of the seagrass Zostera marina reveals angiosperm adaptation to the sea.</title>
        <authorList>
            <person name="Olsen J.L."/>
            <person name="Rouze P."/>
            <person name="Verhelst B."/>
            <person name="Lin Y.-C."/>
            <person name="Bayer T."/>
            <person name="Collen J."/>
            <person name="Dattolo E."/>
            <person name="De Paoli E."/>
            <person name="Dittami S."/>
            <person name="Maumus F."/>
            <person name="Michel G."/>
            <person name="Kersting A."/>
            <person name="Lauritano C."/>
            <person name="Lohaus R."/>
            <person name="Toepel M."/>
            <person name="Tonon T."/>
            <person name="Vanneste K."/>
            <person name="Amirebrahimi M."/>
            <person name="Brakel J."/>
            <person name="Bostroem C."/>
            <person name="Chovatia M."/>
            <person name="Grimwood J."/>
            <person name="Jenkins J.W."/>
            <person name="Jueterbock A."/>
            <person name="Mraz A."/>
            <person name="Stam W.T."/>
            <person name="Tice H."/>
            <person name="Bornberg-Bauer E."/>
            <person name="Green P.J."/>
            <person name="Pearson G.A."/>
            <person name="Procaccini G."/>
            <person name="Duarte C.M."/>
            <person name="Schmutz J."/>
            <person name="Reusch T.B.H."/>
            <person name="Van de Peer Y."/>
        </authorList>
    </citation>
    <scope>NUCLEOTIDE SEQUENCE [LARGE SCALE GENOMIC DNA]</scope>
    <source>
        <strain evidence="3">cv. Finnish</strain>
    </source>
</reference>
<dbReference type="AlphaFoldDB" id="A0A0K9NKD8"/>
<feature type="region of interest" description="Disordered" evidence="1">
    <location>
        <begin position="20"/>
        <end position="51"/>
    </location>
</feature>
<feature type="compositionally biased region" description="Basic and acidic residues" evidence="1">
    <location>
        <begin position="119"/>
        <end position="129"/>
    </location>
</feature>
<keyword evidence="3" id="KW-1185">Reference proteome</keyword>
<sequence>MKKVKEELYEAWEVKIKDNANKFGNPGPSTSNKVDLTSEDNCNPVENDPKEATVTLPYGKDILDYVKFPSYLSSQEDPEFLDEACVLADKAEKSNIFLEKMRDLNKGDNILKRTREWNAREREGKENERTRRRRAGQCPDFI</sequence>
<name>A0A0K9NKD8_ZOSMR</name>
<evidence type="ECO:0000313" key="2">
    <source>
        <dbReference type="EMBL" id="KMZ56547.1"/>
    </source>
</evidence>
<comment type="caution">
    <text evidence="2">The sequence shown here is derived from an EMBL/GenBank/DDBJ whole genome shotgun (WGS) entry which is preliminary data.</text>
</comment>
<feature type="compositionally biased region" description="Polar residues" evidence="1">
    <location>
        <begin position="27"/>
        <end position="41"/>
    </location>
</feature>
<evidence type="ECO:0000256" key="1">
    <source>
        <dbReference type="SAM" id="MobiDB-lite"/>
    </source>
</evidence>
<evidence type="ECO:0000313" key="3">
    <source>
        <dbReference type="Proteomes" id="UP000036987"/>
    </source>
</evidence>
<proteinExistence type="predicted"/>
<organism evidence="2 3">
    <name type="scientific">Zostera marina</name>
    <name type="common">Eelgrass</name>
    <dbReference type="NCBI Taxonomy" id="29655"/>
    <lineage>
        <taxon>Eukaryota</taxon>
        <taxon>Viridiplantae</taxon>
        <taxon>Streptophyta</taxon>
        <taxon>Embryophyta</taxon>
        <taxon>Tracheophyta</taxon>
        <taxon>Spermatophyta</taxon>
        <taxon>Magnoliopsida</taxon>
        <taxon>Liliopsida</taxon>
        <taxon>Zosteraceae</taxon>
        <taxon>Zostera</taxon>
    </lineage>
</organism>
<feature type="region of interest" description="Disordered" evidence="1">
    <location>
        <begin position="119"/>
        <end position="142"/>
    </location>
</feature>
<accession>A0A0K9NKD8</accession>
<gene>
    <name evidence="2" type="ORF">ZOSMA_93G00110</name>
</gene>
<dbReference type="Proteomes" id="UP000036987">
    <property type="component" value="Unassembled WGS sequence"/>
</dbReference>